<evidence type="ECO:0000259" key="2">
    <source>
        <dbReference type="PROSITE" id="PS50878"/>
    </source>
</evidence>
<dbReference type="PROSITE" id="PS50878">
    <property type="entry name" value="RT_POL"/>
    <property type="match status" value="1"/>
</dbReference>
<dbReference type="Pfam" id="PF00078">
    <property type="entry name" value="RVT_1"/>
    <property type="match status" value="1"/>
</dbReference>
<dbReference type="EMBL" id="GDID01001083">
    <property type="protein sequence ID" value="JAP95523.1"/>
    <property type="molecule type" value="Transcribed_RNA"/>
</dbReference>
<protein>
    <submittedName>
        <fullName evidence="3">RT/endonuclease</fullName>
    </submittedName>
</protein>
<dbReference type="CDD" id="cd01650">
    <property type="entry name" value="RT_nLTR_like"/>
    <property type="match status" value="1"/>
</dbReference>
<dbReference type="Gene3D" id="3.30.70.270">
    <property type="match status" value="1"/>
</dbReference>
<organism evidence="3">
    <name type="scientific">Trepomonas sp. PC1</name>
    <dbReference type="NCBI Taxonomy" id="1076344"/>
    <lineage>
        <taxon>Eukaryota</taxon>
        <taxon>Metamonada</taxon>
        <taxon>Diplomonadida</taxon>
        <taxon>Hexamitidae</taxon>
        <taxon>Hexamitinae</taxon>
        <taxon>Trepomonas</taxon>
    </lineage>
</organism>
<dbReference type="InterPro" id="IPR043128">
    <property type="entry name" value="Rev_trsase/Diguanyl_cyclase"/>
</dbReference>
<keyword evidence="3" id="KW-0255">Endonuclease</keyword>
<evidence type="ECO:0000313" key="3">
    <source>
        <dbReference type="EMBL" id="JAP95523.1"/>
    </source>
</evidence>
<name>A0A146KFN7_9EUKA</name>
<dbReference type="GO" id="GO:0004519">
    <property type="term" value="F:endonuclease activity"/>
    <property type="evidence" value="ECO:0007669"/>
    <property type="project" value="UniProtKB-KW"/>
</dbReference>
<keyword evidence="3" id="KW-0540">Nuclease</keyword>
<gene>
    <name evidence="3" type="ORF">TPC1_11463</name>
</gene>
<dbReference type="InterPro" id="IPR000477">
    <property type="entry name" value="RT_dom"/>
</dbReference>
<accession>A0A146KFN7</accession>
<feature type="compositionally biased region" description="Basic and acidic residues" evidence="1">
    <location>
        <begin position="1778"/>
        <end position="1787"/>
    </location>
</feature>
<reference evidence="3" key="1">
    <citation type="submission" date="2015-07" db="EMBL/GenBank/DDBJ databases">
        <title>Adaptation to a free-living lifestyle via gene acquisitions in the diplomonad Trepomonas sp. PC1.</title>
        <authorList>
            <person name="Xu F."/>
            <person name="Jerlstrom-Hultqvist J."/>
            <person name="Kolisko M."/>
            <person name="Simpson A.G.B."/>
            <person name="Roger A.J."/>
            <person name="Svard S.G."/>
            <person name="Andersson J.O."/>
        </authorList>
    </citation>
    <scope>NUCLEOTIDE SEQUENCE</scope>
    <source>
        <strain evidence="3">PC1</strain>
    </source>
</reference>
<dbReference type="PANTHER" id="PTHR19446">
    <property type="entry name" value="REVERSE TRANSCRIPTASES"/>
    <property type="match status" value="1"/>
</dbReference>
<proteinExistence type="predicted"/>
<evidence type="ECO:0000256" key="1">
    <source>
        <dbReference type="SAM" id="MobiDB-lite"/>
    </source>
</evidence>
<dbReference type="InterPro" id="IPR043502">
    <property type="entry name" value="DNA/RNA_pol_sf"/>
</dbReference>
<keyword evidence="3" id="KW-0378">Hydrolase</keyword>
<sequence length="1833" mass="215073">MRFLKNIPLQCIRSFNFLKLKSKTESVVQPIWCHQHSDRTDQSGCLRPPIITVLKEYIKESQFSTNPKDAHRYLKDLESEAVIDDTIENESISSQIQGNTDDDIPSIHQISQLEENSDRQIDIDVQSLLIDYEQQEDKSQRQDPTIPQYLKDLNLTKKHLIIQYEQCTEDIIDPKYLLTKCASNKKQEIDLGFCLYQPCPSGRRTDVYIKFQELMKDTDFQSLLKDPNLSQDFCIQQIQENQFFIGAVKYGFMQQSSKNKRYSILPGFFFELKKKQSLQNIGWISQDHITIAIQEQNTINNTILVPIKQLHTHSNFSVQIQLKQENIVLISANHLIWAIQILLGSTLQITEQFDEVSYYFYEKILYPIAQDITENQEIMKTSIKNVADQIQTYQYKCKQCEFQGEAKEMVKHIQDNQQSPHTHAIQKIENNTLEDHILQLYKCMCCKKKFWTHDQILNHQSESKCRFQEYILLQIDLKRKIEMQLQTLHDLYKNCDQNTSHTEDDERQNHEILFQTQLSHNYFINQQQFINNDIPTYEMHTYGNKDTLNQQISINGYQVRSLHEFFSNGIKFISGDNDFDNIGEQLRFYEEMPCEKYGSQHQHLEYILKNNTIDKLLEQKNIEYDPDRKLSIHEIDSIQEHKYFIGMLPYGYVEFSQDYGLIEILPGWLIKQNIKLNNSVHDVIQSNQIRIAIRIPNHSMVLIVDLSAIKIKNFFEIEICISEQVITINLAHNLIWFIKLLYSIKNKSKLKNNMPGSDFYLHTKRYPKYCFDQHSSLFQNVISFNGKDSIQRQNFSNIYRCLDCNAKAETEQICEHIQKTIGNHRAEIIHNDFFSESTIAIYQCDRCKDILQSCKDVQIHVEKCRQKTTNEKDEHLFILITCDIKEILRCKQEQLETIMRQKIDGLQFQRVEYIPKPKIRVKINEQKQKYERSMPIFSESDIEKYSKERFKNPNVQLLDLYPDDKKKYSINKKIRDITKDSITEENCLVCLDNILSSFRTESEKHEIRDNNVINDAEKIKQIKKGNMYKNNTNNRSKKLAQHYRFKKSIQNLQKLISTAFQHLTTEQKKLIAINLKIEPQMQHIIINDITNQITNSATEITYEDVQHEFRQLSTGSAPGPSGLDKDHFNFPRRADQEYLLKFLVKCFNVLIKQPERIIEVSALFQYRSLFIEKPGKPGNYRHISMQETSLNLFHKVILNKIKKQLHPKQFAMQKHAQFKSIKHATKMNQNGFLLKLDIQKAFDSVPFEILFQVMRQNDIPHDIIKYILNFAELRFSSAMGQNKCGIPQGDPLSMFLFCLVIDPILNKFEKEYKLEFIAYADDILVYIQDENLIDQTIKIAQSEFSKIGLTINQDKCQSTLNGGIVDHMGIQFSKEQQNHPLAPKLLKKCQETIKEYKQHLENGANTCMILHYIMKMLIPAVNYGAFFDESNQKSKYLEIDHEIATFIQELLKIQNAPIEQIINFCVLPKHQSGLQLLLPGHFFDMMQTVNKYDDETGFEEYHKKREFYIEKNDFGIADSNFAIYAIMAPYMMLENDQLDYAMQQIIEHSDTQFKKQKIKMPPDITNTTVCPLCKSCINDKDHNLKCHKNQGLYIAQHDLNCKTVMKCVKKDIQVGYCQTEAQLKSTFNTYGHVDEDDLTRDDTTKKRADFMLDDQACDFTQVDNNRLNEAYNLKLKKYGTIYGKEVLPVVVSHGICIHEKSLHQLKGFVNINRLRANLAYRLIVGNLQRIKQYHEICQTNIDITMQKYQENIDNIKPISNEKMRSFENKEQIAAVQRQQKEQSKPEPEINIDNSENEELNKQKDNKVPSVNHKSNIGQNVVDDVESSHEDSQF</sequence>
<dbReference type="SUPFAM" id="SSF56672">
    <property type="entry name" value="DNA/RNA polymerases"/>
    <property type="match status" value="1"/>
</dbReference>
<feature type="domain" description="Reverse transcriptase" evidence="2">
    <location>
        <begin position="1152"/>
        <end position="1372"/>
    </location>
</feature>
<feature type="region of interest" description="Disordered" evidence="1">
    <location>
        <begin position="1773"/>
        <end position="1833"/>
    </location>
</feature>